<evidence type="ECO:0000313" key="1">
    <source>
        <dbReference type="EMBL" id="SCX20889.1"/>
    </source>
</evidence>
<dbReference type="InterPro" id="IPR017946">
    <property type="entry name" value="PLC-like_Pdiesterase_TIM-brl"/>
</dbReference>
<dbReference type="Gene3D" id="3.20.20.190">
    <property type="entry name" value="Phosphatidylinositol (PI) phosphodiesterase"/>
    <property type="match status" value="1"/>
</dbReference>
<dbReference type="RefSeq" id="WP_083731450.1">
    <property type="nucleotide sequence ID" value="NZ_FMUE01000004.1"/>
</dbReference>
<accession>A0A1R3TJN6</accession>
<proteinExistence type="predicted"/>
<reference evidence="2" key="1">
    <citation type="submission" date="2016-10" db="EMBL/GenBank/DDBJ databases">
        <authorList>
            <person name="Wibberg D."/>
        </authorList>
    </citation>
    <scope>NUCLEOTIDE SEQUENCE [LARGE SCALE GENOMIC DNA]</scope>
</reference>
<dbReference type="Proteomes" id="UP000187891">
    <property type="component" value="Unassembled WGS sequence"/>
</dbReference>
<protein>
    <recommendedName>
        <fullName evidence="3">Phosphodiesterase</fullName>
    </recommendedName>
</protein>
<dbReference type="AlphaFoldDB" id="A0A1R3TJN6"/>
<dbReference type="SUPFAM" id="SSF51695">
    <property type="entry name" value="PLC-like phosphodiesterases"/>
    <property type="match status" value="1"/>
</dbReference>
<dbReference type="GO" id="GO:0008081">
    <property type="term" value="F:phosphoric diester hydrolase activity"/>
    <property type="evidence" value="ECO:0007669"/>
    <property type="project" value="InterPro"/>
</dbReference>
<dbReference type="GO" id="GO:0006629">
    <property type="term" value="P:lipid metabolic process"/>
    <property type="evidence" value="ECO:0007669"/>
    <property type="project" value="InterPro"/>
</dbReference>
<name>A0A1R3TJN6_9HYPH</name>
<gene>
    <name evidence="1" type="ORF">DSM25559_1978</name>
</gene>
<evidence type="ECO:0008006" key="3">
    <source>
        <dbReference type="Google" id="ProtNLM"/>
    </source>
</evidence>
<dbReference type="STRING" id="1907666.DSM25559_1978"/>
<evidence type="ECO:0000313" key="2">
    <source>
        <dbReference type="Proteomes" id="UP000187891"/>
    </source>
</evidence>
<sequence length="228" mass="25057">MSYGERVEMSDLARTNILAHRGSWNDNIPKNSREALSRALLAGFGLETDIRDLDGTLVISHDPPEASDDVIPFDWLLDFYISNNCSGMLALNIKSDGLAAMSEAALRHYGVTQYFVFDMSIPDMLAYLRAGMPAYSRVSEYEPKPALAAECSGIWLDNFTGGFPQEPAAVELHGLGKPIAIVSPELHKRPHEAFWSSLRNQAGLNMSSILLCTDFPDEAALFFGSPTL</sequence>
<dbReference type="EMBL" id="FMUE01000004">
    <property type="protein sequence ID" value="SCX20889.1"/>
    <property type="molecule type" value="Genomic_DNA"/>
</dbReference>
<organism evidence="1 2">
    <name type="scientific">Agrobacterium rosae</name>
    <dbReference type="NCBI Taxonomy" id="1972867"/>
    <lineage>
        <taxon>Bacteria</taxon>
        <taxon>Pseudomonadati</taxon>
        <taxon>Pseudomonadota</taxon>
        <taxon>Alphaproteobacteria</taxon>
        <taxon>Hyphomicrobiales</taxon>
        <taxon>Rhizobiaceae</taxon>
        <taxon>Rhizobium/Agrobacterium group</taxon>
        <taxon>Agrobacterium</taxon>
    </lineage>
</organism>